<name>A0A521APE9_9RHOB</name>
<dbReference type="CDD" id="cd03818">
    <property type="entry name" value="GT4_ExpC-like"/>
    <property type="match status" value="1"/>
</dbReference>
<protein>
    <submittedName>
        <fullName evidence="4">Glycosyltransferase involved in cell wall bisynthesis</fullName>
    </submittedName>
</protein>
<dbReference type="InterPro" id="IPR022623">
    <property type="entry name" value="Glyco_trans_4"/>
</dbReference>
<dbReference type="AlphaFoldDB" id="A0A521APE9"/>
<proteinExistence type="predicted"/>
<organism evidence="4 5">
    <name type="scientific">Thalassovita litoralis</name>
    <dbReference type="NCBI Taxonomy" id="1010611"/>
    <lineage>
        <taxon>Bacteria</taxon>
        <taxon>Pseudomonadati</taxon>
        <taxon>Pseudomonadota</taxon>
        <taxon>Alphaproteobacteria</taxon>
        <taxon>Rhodobacterales</taxon>
        <taxon>Roseobacteraceae</taxon>
        <taxon>Thalassovita</taxon>
    </lineage>
</organism>
<feature type="domain" description="Glycosyl transferase family 1" evidence="2">
    <location>
        <begin position="213"/>
        <end position="388"/>
    </location>
</feature>
<dbReference type="RefSeq" id="WP_142491591.1">
    <property type="nucleotide sequence ID" value="NZ_FXTO01000001.1"/>
</dbReference>
<evidence type="ECO:0000313" key="5">
    <source>
        <dbReference type="Proteomes" id="UP000316030"/>
    </source>
</evidence>
<dbReference type="PANTHER" id="PTHR46401">
    <property type="entry name" value="GLYCOSYLTRANSFERASE WBBK-RELATED"/>
    <property type="match status" value="1"/>
</dbReference>
<dbReference type="PANTHER" id="PTHR46401:SF2">
    <property type="entry name" value="GLYCOSYLTRANSFERASE WBBK-RELATED"/>
    <property type="match status" value="1"/>
</dbReference>
<dbReference type="Gene3D" id="3.40.50.2000">
    <property type="entry name" value="Glycogen Phosphorylase B"/>
    <property type="match status" value="2"/>
</dbReference>
<feature type="domain" description="Glycosyl transferase family 4" evidence="3">
    <location>
        <begin position="24"/>
        <end position="194"/>
    </location>
</feature>
<dbReference type="OrthoDB" id="9793726at2"/>
<dbReference type="SUPFAM" id="SSF53756">
    <property type="entry name" value="UDP-Glycosyltransferase/glycogen phosphorylase"/>
    <property type="match status" value="1"/>
</dbReference>
<evidence type="ECO:0000259" key="3">
    <source>
        <dbReference type="Pfam" id="PF12000"/>
    </source>
</evidence>
<dbReference type="GO" id="GO:0016757">
    <property type="term" value="F:glycosyltransferase activity"/>
    <property type="evidence" value="ECO:0007669"/>
    <property type="project" value="InterPro"/>
</dbReference>
<dbReference type="GO" id="GO:0009103">
    <property type="term" value="P:lipopolysaccharide biosynthetic process"/>
    <property type="evidence" value="ECO:0007669"/>
    <property type="project" value="TreeGrafter"/>
</dbReference>
<dbReference type="InterPro" id="IPR001296">
    <property type="entry name" value="Glyco_trans_1"/>
</dbReference>
<dbReference type="EMBL" id="FXTO01000001">
    <property type="protein sequence ID" value="SMO36675.1"/>
    <property type="molecule type" value="Genomic_DNA"/>
</dbReference>
<evidence type="ECO:0000259" key="2">
    <source>
        <dbReference type="Pfam" id="PF00534"/>
    </source>
</evidence>
<evidence type="ECO:0000313" key="4">
    <source>
        <dbReference type="EMBL" id="SMO36675.1"/>
    </source>
</evidence>
<keyword evidence="5" id="KW-1185">Reference proteome</keyword>
<dbReference type="Pfam" id="PF12000">
    <property type="entry name" value="Glyco_trans_4_3"/>
    <property type="match status" value="1"/>
</dbReference>
<reference evidence="4 5" key="1">
    <citation type="submission" date="2017-05" db="EMBL/GenBank/DDBJ databases">
        <authorList>
            <person name="Varghese N."/>
            <person name="Submissions S."/>
        </authorList>
    </citation>
    <scope>NUCLEOTIDE SEQUENCE [LARGE SCALE GENOMIC DNA]</scope>
    <source>
        <strain evidence="4 5">DSM 29506</strain>
    </source>
</reference>
<sequence>MKILFIHQNFPGQYKHLAPTLAAQGHQCVALTLRVKEPTTWKGVRVIPYGIQRKQGQGVHPWVQDFDTKVIRAEACHVAACALRDRGFTPDIIVGHHGWGETMFLRDVWPTARIGLYCELYHLSGADHTGFDPEFQSKTGEAEKLRIRLKNLNNLVHFDVADMGISPTQFQASTFPDEWRQKISVIHDGIDTDHLIRNPAAQLTLPDGSTLTREDEVITFVNRNLEPYRGYHIFMRALPRLLKERPNAKVLIVGGDEVSYGARPPKTKGQSWKQIFIDEVRGRIPTPSWDRVHFLGRIPYDQFVSLLQVSRVHVYLTYPFVLSWSLFEAMSAQAAIVASSTAPVVEAIRHDETGRLVDFFDGDALVSEVCDLLDDADARERLGIAAREYVRGNYDLQTVCLPRQLDWIQRLHDTTPGRVHD</sequence>
<keyword evidence="1 4" id="KW-0808">Transferase</keyword>
<gene>
    <name evidence="4" type="ORF">SAMN06265173_101287</name>
</gene>
<accession>A0A521APE9</accession>
<dbReference type="Proteomes" id="UP000316030">
    <property type="component" value="Unassembled WGS sequence"/>
</dbReference>
<evidence type="ECO:0000256" key="1">
    <source>
        <dbReference type="ARBA" id="ARBA00022679"/>
    </source>
</evidence>
<dbReference type="Pfam" id="PF00534">
    <property type="entry name" value="Glycos_transf_1"/>
    <property type="match status" value="1"/>
</dbReference>